<keyword evidence="1" id="KW-1133">Transmembrane helix</keyword>
<name>A0A8S5PLR4_9CAUD</name>
<sequence length="36" mass="3803">MIEKIKFFLQDVAIPIIGGVVGSFIGMGIAKLLGIL</sequence>
<proteinExistence type="predicted"/>
<dbReference type="EMBL" id="BK015464">
    <property type="protein sequence ID" value="DAE08127.1"/>
    <property type="molecule type" value="Genomic_DNA"/>
</dbReference>
<protein>
    <submittedName>
        <fullName evidence="2">Small toxic polypeptide LdrD bacterial toxin TA type</fullName>
    </submittedName>
</protein>
<reference evidence="2" key="1">
    <citation type="journal article" date="2021" name="Proc. Natl. Acad. Sci. U.S.A.">
        <title>A Catalog of Tens of Thousands of Viruses from Human Metagenomes Reveals Hidden Associations with Chronic Diseases.</title>
        <authorList>
            <person name="Tisza M.J."/>
            <person name="Buck C.B."/>
        </authorList>
    </citation>
    <scope>NUCLEOTIDE SEQUENCE</scope>
    <source>
        <strain evidence="2">Ct8NQ14</strain>
    </source>
</reference>
<keyword evidence="1" id="KW-0472">Membrane</keyword>
<accession>A0A8S5PLR4</accession>
<organism evidence="2">
    <name type="scientific">Siphoviridae sp. ct8NQ14</name>
    <dbReference type="NCBI Taxonomy" id="2825363"/>
    <lineage>
        <taxon>Viruses</taxon>
        <taxon>Duplodnaviria</taxon>
        <taxon>Heunggongvirae</taxon>
        <taxon>Uroviricota</taxon>
        <taxon>Caudoviricetes</taxon>
    </lineage>
</organism>
<evidence type="ECO:0000256" key="1">
    <source>
        <dbReference type="SAM" id="Phobius"/>
    </source>
</evidence>
<evidence type="ECO:0000313" key="2">
    <source>
        <dbReference type="EMBL" id="DAE08127.1"/>
    </source>
</evidence>
<feature type="transmembrane region" description="Helical" evidence="1">
    <location>
        <begin position="12"/>
        <end position="33"/>
    </location>
</feature>
<keyword evidence="1" id="KW-0812">Transmembrane</keyword>